<name>A0A6M0H314_9CLOT</name>
<keyword evidence="2" id="KW-0472">Membrane</keyword>
<accession>A0A6M0H314</accession>
<dbReference type="PANTHER" id="PTHR37806">
    <property type="entry name" value="LMO0724 PROTEIN"/>
    <property type="match status" value="1"/>
</dbReference>
<evidence type="ECO:0000313" key="4">
    <source>
        <dbReference type="EMBL" id="NEU04574.1"/>
    </source>
</evidence>
<protein>
    <recommendedName>
        <fullName evidence="3">Peptidase C39-like domain-containing protein</fullName>
    </recommendedName>
</protein>
<keyword evidence="5" id="KW-1185">Reference proteome</keyword>
<proteinExistence type="predicted"/>
<organism evidence="4 5">
    <name type="scientific">Clostridium senegalense</name>
    <dbReference type="NCBI Taxonomy" id="1465809"/>
    <lineage>
        <taxon>Bacteria</taxon>
        <taxon>Bacillati</taxon>
        <taxon>Bacillota</taxon>
        <taxon>Clostridia</taxon>
        <taxon>Eubacteriales</taxon>
        <taxon>Clostridiaceae</taxon>
        <taxon>Clostridium</taxon>
    </lineage>
</organism>
<evidence type="ECO:0000259" key="3">
    <source>
        <dbReference type="Pfam" id="PF13529"/>
    </source>
</evidence>
<feature type="domain" description="Peptidase C39-like" evidence="3">
    <location>
        <begin position="130"/>
        <end position="291"/>
    </location>
</feature>
<dbReference type="Pfam" id="PF13529">
    <property type="entry name" value="Peptidase_C39_2"/>
    <property type="match status" value="1"/>
</dbReference>
<evidence type="ECO:0000256" key="2">
    <source>
        <dbReference type="SAM" id="Phobius"/>
    </source>
</evidence>
<dbReference type="InterPro" id="IPR039564">
    <property type="entry name" value="Peptidase_C39-like"/>
</dbReference>
<sequence length="320" mass="37071">MKQNRKKKKRNFSIITCALSIIILSISLYTYIRFSSQVSAYETHIKNIKINSNIGDDYLTNFEKEKIEKEKQKEEKKIKKEEERKKKLEEKKRALKELEEKKRDKEKKETEERLINKKEKSSNLKSNVMNVEIIKQLPELKNGCEVTSVAMMLNHSGIKVDKMTLAEKVKKDNTKIEYDENGNIIKWGNPDIGFVGDITGVSSGYSVNPIPLLDLVNQYVKGINLTNLDYSYIEKSLSENRPVVVWVTSDFTSPQINTSWKNNGETVTAYFNQHAVLLTGYDSEYLYYNDPLTGKVNDKIEKDRFLKIWTNTGRKAITCE</sequence>
<dbReference type="Gene3D" id="3.90.70.10">
    <property type="entry name" value="Cysteine proteinases"/>
    <property type="match status" value="1"/>
</dbReference>
<evidence type="ECO:0000256" key="1">
    <source>
        <dbReference type="SAM" id="Coils"/>
    </source>
</evidence>
<keyword evidence="1" id="KW-0175">Coiled coil</keyword>
<evidence type="ECO:0000313" key="5">
    <source>
        <dbReference type="Proteomes" id="UP000481872"/>
    </source>
</evidence>
<feature type="transmembrane region" description="Helical" evidence="2">
    <location>
        <begin position="12"/>
        <end position="32"/>
    </location>
</feature>
<dbReference type="RefSeq" id="WP_199869624.1">
    <property type="nucleotide sequence ID" value="NZ_JAAGPU010000009.1"/>
</dbReference>
<dbReference type="AlphaFoldDB" id="A0A6M0H314"/>
<reference evidence="4 5" key="1">
    <citation type="submission" date="2020-02" db="EMBL/GenBank/DDBJ databases">
        <title>Genome assembly of a novel Clostridium senegalense strain.</title>
        <authorList>
            <person name="Gupta T.B."/>
            <person name="Jauregui R."/>
            <person name="Maclean P."/>
            <person name="Nawarathana A."/>
            <person name="Brightwell G."/>
        </authorList>
    </citation>
    <scope>NUCLEOTIDE SEQUENCE [LARGE SCALE GENOMIC DNA]</scope>
    <source>
        <strain evidence="4 5">AGRFS4</strain>
    </source>
</reference>
<keyword evidence="2" id="KW-0812">Transmembrane</keyword>
<dbReference type="Proteomes" id="UP000481872">
    <property type="component" value="Unassembled WGS sequence"/>
</dbReference>
<dbReference type="PANTHER" id="PTHR37806:SF1">
    <property type="entry name" value="PEPTIDASE C39-LIKE DOMAIN-CONTAINING PROTEIN"/>
    <property type="match status" value="1"/>
</dbReference>
<comment type="caution">
    <text evidence="4">The sequence shown here is derived from an EMBL/GenBank/DDBJ whole genome shotgun (WGS) entry which is preliminary data.</text>
</comment>
<feature type="coiled-coil region" evidence="1">
    <location>
        <begin position="59"/>
        <end position="127"/>
    </location>
</feature>
<keyword evidence="2" id="KW-1133">Transmembrane helix</keyword>
<gene>
    <name evidence="4" type="ORF">G3M99_06805</name>
</gene>
<dbReference type="EMBL" id="JAAGPU010000009">
    <property type="protein sequence ID" value="NEU04574.1"/>
    <property type="molecule type" value="Genomic_DNA"/>
</dbReference>